<sequence length="258" mass="26801">EAPQLAMEVQGAALHERWVDLVEKFNKEHTDSCCVFFDEVAALERLRIARGAAAFDRTMWDFTMFHPSPFGHEEIAAEAHKCALDAIPALAAPGAAASGAQATPAPTPAAPAASPAAPAAAPAAVVTQAPPKCAGGCGFFGSPTLEGYCSKCHAGRRKEANVEAEAQPITIQVKNVKGDVSFTVAADGGWSAARLQQAVVAAAPAGLVEEGKILVFTHKGKLLPDGATTPLRERGFVDNTQIFFLLRSKPASSASEGS</sequence>
<name>A0ABN9YBC6_9DINO</name>
<keyword evidence="7" id="KW-1185">Reference proteome</keyword>
<evidence type="ECO:0000256" key="2">
    <source>
        <dbReference type="ARBA" id="ARBA00022771"/>
    </source>
</evidence>
<dbReference type="PROSITE" id="PS50053">
    <property type="entry name" value="UBIQUITIN_2"/>
    <property type="match status" value="1"/>
</dbReference>
<evidence type="ECO:0000313" key="7">
    <source>
        <dbReference type="Proteomes" id="UP001189429"/>
    </source>
</evidence>
<comment type="caution">
    <text evidence="6">The sequence shown here is derived from an EMBL/GenBank/DDBJ whole genome shotgun (WGS) entry which is preliminary data.</text>
</comment>
<evidence type="ECO:0000259" key="4">
    <source>
        <dbReference type="PROSITE" id="PS50053"/>
    </source>
</evidence>
<evidence type="ECO:0000256" key="1">
    <source>
        <dbReference type="ARBA" id="ARBA00022723"/>
    </source>
</evidence>
<keyword evidence="3" id="KW-0862">Zinc</keyword>
<dbReference type="Gene3D" id="1.20.5.4770">
    <property type="match status" value="1"/>
</dbReference>
<evidence type="ECO:0000256" key="3">
    <source>
        <dbReference type="ARBA" id="ARBA00022833"/>
    </source>
</evidence>
<dbReference type="SUPFAM" id="SSF57716">
    <property type="entry name" value="Glucocorticoid receptor-like (DNA-binding domain)"/>
    <property type="match status" value="1"/>
</dbReference>
<dbReference type="Proteomes" id="UP001189429">
    <property type="component" value="Unassembled WGS sequence"/>
</dbReference>
<feature type="non-terminal residue" evidence="6">
    <location>
        <position position="1"/>
    </location>
</feature>
<dbReference type="Pfam" id="PF01754">
    <property type="entry name" value="zf-A20"/>
    <property type="match status" value="1"/>
</dbReference>
<evidence type="ECO:0000259" key="5">
    <source>
        <dbReference type="PROSITE" id="PS51036"/>
    </source>
</evidence>
<dbReference type="EMBL" id="CAUYUJ010022048">
    <property type="protein sequence ID" value="CAK0908609.1"/>
    <property type="molecule type" value="Genomic_DNA"/>
</dbReference>
<gene>
    <name evidence="6" type="ORF">PCOR1329_LOCUS83240</name>
</gene>
<dbReference type="PROSITE" id="PS51036">
    <property type="entry name" value="ZF_A20"/>
    <property type="match status" value="1"/>
</dbReference>
<feature type="domain" description="A20-type" evidence="5">
    <location>
        <begin position="127"/>
        <end position="161"/>
    </location>
</feature>
<dbReference type="InterPro" id="IPR002653">
    <property type="entry name" value="Znf_A20"/>
</dbReference>
<evidence type="ECO:0000313" key="6">
    <source>
        <dbReference type="EMBL" id="CAK0908609.1"/>
    </source>
</evidence>
<organism evidence="6 7">
    <name type="scientific">Prorocentrum cordatum</name>
    <dbReference type="NCBI Taxonomy" id="2364126"/>
    <lineage>
        <taxon>Eukaryota</taxon>
        <taxon>Sar</taxon>
        <taxon>Alveolata</taxon>
        <taxon>Dinophyceae</taxon>
        <taxon>Prorocentrales</taxon>
        <taxon>Prorocentraceae</taxon>
        <taxon>Prorocentrum</taxon>
    </lineage>
</organism>
<evidence type="ECO:0008006" key="8">
    <source>
        <dbReference type="Google" id="ProtNLM"/>
    </source>
</evidence>
<dbReference type="InterPro" id="IPR000626">
    <property type="entry name" value="Ubiquitin-like_dom"/>
</dbReference>
<dbReference type="SMART" id="SM00259">
    <property type="entry name" value="ZnF_A20"/>
    <property type="match status" value="1"/>
</dbReference>
<accession>A0ABN9YBC6</accession>
<protein>
    <recommendedName>
        <fullName evidence="8">Ubiquitin-like domain-containing protein</fullName>
    </recommendedName>
</protein>
<reference evidence="6" key="1">
    <citation type="submission" date="2023-10" db="EMBL/GenBank/DDBJ databases">
        <authorList>
            <person name="Chen Y."/>
            <person name="Shah S."/>
            <person name="Dougan E. K."/>
            <person name="Thang M."/>
            <person name="Chan C."/>
        </authorList>
    </citation>
    <scope>NUCLEOTIDE SEQUENCE [LARGE SCALE GENOMIC DNA]</scope>
</reference>
<keyword evidence="2" id="KW-0863">Zinc-finger</keyword>
<feature type="domain" description="Ubiquitin-like" evidence="4">
    <location>
        <begin position="169"/>
        <end position="251"/>
    </location>
</feature>
<keyword evidence="1" id="KW-0479">Metal-binding</keyword>
<proteinExistence type="predicted"/>